<evidence type="ECO:0000313" key="4">
    <source>
        <dbReference type="Proteomes" id="UP000077202"/>
    </source>
</evidence>
<evidence type="ECO:0000313" key="5">
    <source>
        <dbReference type="Proteomes" id="UP001162541"/>
    </source>
</evidence>
<protein>
    <submittedName>
        <fullName evidence="3">Uncharacterized protein</fullName>
    </submittedName>
</protein>
<dbReference type="EMBL" id="LVLJ01001114">
    <property type="protein sequence ID" value="OAE31349.1"/>
    <property type="molecule type" value="Genomic_DNA"/>
</dbReference>
<keyword evidence="1" id="KW-0472">Membrane</keyword>
<reference evidence="2" key="2">
    <citation type="journal article" date="2019" name="Curr. Biol.">
        <title>Chromatin organization in early land plants reveals an ancestral association between H3K27me3, transposons, and constitutive heterochromatin.</title>
        <authorList>
            <person name="Montgomery S.A."/>
            <person name="Tanizawa Y."/>
            <person name="Galik B."/>
            <person name="Wang N."/>
            <person name="Ito T."/>
            <person name="Mochizuki T."/>
            <person name="Akimcheva S."/>
            <person name="Bowman J."/>
            <person name="Cognat V."/>
            <person name="Drouard L."/>
            <person name="Ekker H."/>
            <person name="Houng S."/>
            <person name="Kohchi T."/>
            <person name="Lin S."/>
            <person name="Liu L.D."/>
            <person name="Nakamura Y."/>
            <person name="Valeeva L.R."/>
            <person name="Shakirov E.V."/>
            <person name="Shippen D.E."/>
            <person name="Wei W."/>
            <person name="Yagura M."/>
            <person name="Yamaoka S."/>
            <person name="Yamato K.T."/>
            <person name="Liu C."/>
            <person name="Berger F."/>
        </authorList>
    </citation>
    <scope>NUCLEOTIDE SEQUENCE [LARGE SCALE GENOMIC DNA]</scope>
    <source>
        <strain evidence="2">Tak-1</strain>
    </source>
</reference>
<dbReference type="AlphaFoldDB" id="A0A176WE40"/>
<evidence type="ECO:0000313" key="3">
    <source>
        <dbReference type="EMBL" id="OAE31349.1"/>
    </source>
</evidence>
<dbReference type="Proteomes" id="UP001162541">
    <property type="component" value="Chromosome 7"/>
</dbReference>
<reference evidence="3 4" key="1">
    <citation type="submission" date="2016-03" db="EMBL/GenBank/DDBJ databases">
        <title>Mechanisms controlling the formation of the plant cell surface in tip-growing cells are functionally conserved among land plants.</title>
        <authorList>
            <person name="Honkanen S."/>
            <person name="Jones V.A."/>
            <person name="Morieri G."/>
            <person name="Champion C."/>
            <person name="Hetherington A.J."/>
            <person name="Kelly S."/>
            <person name="Saint-Marcoux D."/>
            <person name="Proust H."/>
            <person name="Prescott H."/>
            <person name="Dolan L."/>
        </authorList>
    </citation>
    <scope>NUCLEOTIDE SEQUENCE [LARGE SCALE GENOMIC DNA]</scope>
    <source>
        <strain evidence="4">cv. Tak-1 and cv. Tak-2</strain>
        <tissue evidence="3">Whole gametophyte</tissue>
    </source>
</reference>
<accession>A0A176WE40</accession>
<dbReference type="EMBL" id="AP019872">
    <property type="protein sequence ID" value="BBN17493.1"/>
    <property type="molecule type" value="Genomic_DNA"/>
</dbReference>
<name>A0A176WE40_MARPO</name>
<keyword evidence="4" id="KW-1185">Reference proteome</keyword>
<evidence type="ECO:0000256" key="1">
    <source>
        <dbReference type="SAM" id="Phobius"/>
    </source>
</evidence>
<proteinExistence type="predicted"/>
<reference evidence="5" key="3">
    <citation type="journal article" date="2020" name="Curr. Biol.">
        <title>Chromatin organization in early land plants reveals an ancestral association between H3K27me3, transposons, and constitutive heterochromatin.</title>
        <authorList>
            <person name="Montgomery S.A."/>
            <person name="Tanizawa Y."/>
            <person name="Galik B."/>
            <person name="Wang N."/>
            <person name="Ito T."/>
            <person name="Mochizuki T."/>
            <person name="Akimcheva S."/>
            <person name="Bowman J.L."/>
            <person name="Cognat V."/>
            <person name="Marechal-Drouard L."/>
            <person name="Ekker H."/>
            <person name="Hong S.F."/>
            <person name="Kohchi T."/>
            <person name="Lin S.S."/>
            <person name="Liu L.D."/>
            <person name="Nakamura Y."/>
            <person name="Valeeva L.R."/>
            <person name="Shakirov E.V."/>
            <person name="Shippen D.E."/>
            <person name="Wei W.L."/>
            <person name="Yagura M."/>
            <person name="Yamaoka S."/>
            <person name="Yamato K.T."/>
            <person name="Liu C."/>
            <person name="Berger F."/>
        </authorList>
    </citation>
    <scope>NUCLEOTIDE SEQUENCE [LARGE SCALE GENOMIC DNA]</scope>
    <source>
        <strain evidence="5">Tak-1</strain>
    </source>
</reference>
<dbReference type="Proteomes" id="UP000077202">
    <property type="component" value="Unassembled WGS sequence"/>
</dbReference>
<evidence type="ECO:0000313" key="2">
    <source>
        <dbReference type="EMBL" id="BBN17493.1"/>
    </source>
</evidence>
<keyword evidence="1" id="KW-1133">Transmembrane helix</keyword>
<gene>
    <name evidence="3" type="ORF">AXG93_4510s1250</name>
    <name evidence="2" type="ORF">Mp_7g14990</name>
</gene>
<sequence>MRYTAILFFGAVILCWLYLAVSTKISGHMVLVVASVIHLSVIMAIYAEGRNTLRAYQDVESLMEYRLKELEKDIDEIRFKLKLDEMDPTEGCRVREETMESQGGQGPSNVKYIQLTPS</sequence>
<feature type="transmembrane region" description="Helical" evidence="1">
    <location>
        <begin position="29"/>
        <end position="47"/>
    </location>
</feature>
<keyword evidence="1" id="KW-0812">Transmembrane</keyword>
<organism evidence="3 4">
    <name type="scientific">Marchantia polymorpha subsp. ruderalis</name>
    <dbReference type="NCBI Taxonomy" id="1480154"/>
    <lineage>
        <taxon>Eukaryota</taxon>
        <taxon>Viridiplantae</taxon>
        <taxon>Streptophyta</taxon>
        <taxon>Embryophyta</taxon>
        <taxon>Marchantiophyta</taxon>
        <taxon>Marchantiopsida</taxon>
        <taxon>Marchantiidae</taxon>
        <taxon>Marchantiales</taxon>
        <taxon>Marchantiaceae</taxon>
        <taxon>Marchantia</taxon>
    </lineage>
</organism>